<dbReference type="EMBL" id="JAVRFE010000002">
    <property type="protein sequence ID" value="MDT0454531.1"/>
    <property type="molecule type" value="Genomic_DNA"/>
</dbReference>
<dbReference type="RefSeq" id="WP_311621970.1">
    <property type="nucleotide sequence ID" value="NZ_JAVRFE010000002.1"/>
</dbReference>
<dbReference type="InterPro" id="IPR045732">
    <property type="entry name" value="DUF6086"/>
</dbReference>
<keyword evidence="2" id="KW-1185">Reference proteome</keyword>
<comment type="caution">
    <text evidence="1">The sequence shown here is derived from an EMBL/GenBank/DDBJ whole genome shotgun (WGS) entry which is preliminary data.</text>
</comment>
<evidence type="ECO:0000313" key="2">
    <source>
        <dbReference type="Proteomes" id="UP001180551"/>
    </source>
</evidence>
<organism evidence="1 2">
    <name type="scientific">Streptomyces mooreae</name>
    <dbReference type="NCBI Taxonomy" id="3075523"/>
    <lineage>
        <taxon>Bacteria</taxon>
        <taxon>Bacillati</taxon>
        <taxon>Actinomycetota</taxon>
        <taxon>Actinomycetes</taxon>
        <taxon>Kitasatosporales</taxon>
        <taxon>Streptomycetaceae</taxon>
        <taxon>Streptomyces</taxon>
    </lineage>
</organism>
<reference evidence="1" key="1">
    <citation type="submission" date="2024-05" db="EMBL/GenBank/DDBJ databases">
        <title>30 novel species of actinomycetes from the DSMZ collection.</title>
        <authorList>
            <person name="Nouioui I."/>
        </authorList>
    </citation>
    <scope>NUCLEOTIDE SEQUENCE</scope>
    <source>
        <strain evidence="1">DSM 41527</strain>
    </source>
</reference>
<accession>A0ABU2T117</accession>
<protein>
    <submittedName>
        <fullName evidence="1">DUF6086 family protein</fullName>
    </submittedName>
</protein>
<evidence type="ECO:0000313" key="1">
    <source>
        <dbReference type="EMBL" id="MDT0454531.1"/>
    </source>
</evidence>
<gene>
    <name evidence="1" type="ORF">RM550_02110</name>
</gene>
<proteinExistence type="predicted"/>
<dbReference type="Pfam" id="PF19564">
    <property type="entry name" value="DUF6086"/>
    <property type="match status" value="1"/>
</dbReference>
<sequence>MGELGIIAASCHNRHSRTRHSGCRATTRRTSTVTGPAGNARLPEERPITRPAVMIALSEGFIATVLVLAERGGIEVDWKAADRATGDDLRDVQVPATPAPEQEVWAASLRQKVRELDRFMTR</sequence>
<name>A0ABU2T117_9ACTN</name>
<dbReference type="Proteomes" id="UP001180551">
    <property type="component" value="Unassembled WGS sequence"/>
</dbReference>